<evidence type="ECO:0000313" key="2">
    <source>
        <dbReference type="EMBL" id="AGH94245.1"/>
    </source>
</evidence>
<keyword evidence="3" id="KW-1185">Reference proteome</keyword>
<organism evidence="2 3">
    <name type="scientific">Pseudobdellovibrio exovorus JSS</name>
    <dbReference type="NCBI Taxonomy" id="1184267"/>
    <lineage>
        <taxon>Bacteria</taxon>
        <taxon>Pseudomonadati</taxon>
        <taxon>Bdellovibrionota</taxon>
        <taxon>Bdellovibrionia</taxon>
        <taxon>Bdellovibrionales</taxon>
        <taxon>Pseudobdellovibrionaceae</taxon>
        <taxon>Pseudobdellovibrio</taxon>
    </lineage>
</organism>
<dbReference type="OrthoDB" id="5295793at2"/>
<name>M4V731_9BACT</name>
<dbReference type="PATRIC" id="fig|1184267.3.peg.27"/>
<dbReference type="RefSeq" id="WP_015468735.1">
    <property type="nucleotide sequence ID" value="NC_020813.1"/>
</dbReference>
<evidence type="ECO:0000313" key="3">
    <source>
        <dbReference type="Proteomes" id="UP000012040"/>
    </source>
</evidence>
<sequence>MKKAGDLMKEMGFNPQASDAAKEAFMKYLIKQSTGVNVQTPSERKEIQRHPEKIVNFTSKQLSFDFTQDEGSTEEGHSPEYRKKA</sequence>
<protein>
    <submittedName>
        <fullName evidence="2">Uncharacterized protein</fullName>
    </submittedName>
</protein>
<dbReference type="HOGENOM" id="CLU_2551462_0_0_7"/>
<gene>
    <name evidence="2" type="ORF">A11Q_25</name>
</gene>
<dbReference type="KEGG" id="bex:A11Q_25"/>
<dbReference type="AlphaFoldDB" id="M4V731"/>
<evidence type="ECO:0000256" key="1">
    <source>
        <dbReference type="SAM" id="MobiDB-lite"/>
    </source>
</evidence>
<accession>M4V731</accession>
<dbReference type="eggNOG" id="ENOG50319A6">
    <property type="taxonomic scope" value="Bacteria"/>
</dbReference>
<proteinExistence type="predicted"/>
<feature type="compositionally biased region" description="Basic and acidic residues" evidence="1">
    <location>
        <begin position="74"/>
        <end position="85"/>
    </location>
</feature>
<reference evidence="2 3" key="1">
    <citation type="journal article" date="2013" name="ISME J.">
        <title>By their genes ye shall know them: genomic signatures of predatory bacteria.</title>
        <authorList>
            <person name="Pasternak Z."/>
            <person name="Pietrokovski S."/>
            <person name="Rotem O."/>
            <person name="Gophna U."/>
            <person name="Lurie-Weinberger M.N."/>
            <person name="Jurkevitch E."/>
        </authorList>
    </citation>
    <scope>NUCLEOTIDE SEQUENCE [LARGE SCALE GENOMIC DNA]</scope>
    <source>
        <strain evidence="2 3">JSS</strain>
    </source>
</reference>
<dbReference type="Proteomes" id="UP000012040">
    <property type="component" value="Chromosome"/>
</dbReference>
<dbReference type="EMBL" id="CP003537">
    <property type="protein sequence ID" value="AGH94245.1"/>
    <property type="molecule type" value="Genomic_DNA"/>
</dbReference>
<feature type="region of interest" description="Disordered" evidence="1">
    <location>
        <begin position="58"/>
        <end position="85"/>
    </location>
</feature>